<organism evidence="7 8">
    <name type="scientific">Chiloscyllium punctatum</name>
    <name type="common">Brownbanded bambooshark</name>
    <name type="synonym">Hemiscyllium punctatum</name>
    <dbReference type="NCBI Taxonomy" id="137246"/>
    <lineage>
        <taxon>Eukaryota</taxon>
        <taxon>Metazoa</taxon>
        <taxon>Chordata</taxon>
        <taxon>Craniata</taxon>
        <taxon>Vertebrata</taxon>
        <taxon>Chondrichthyes</taxon>
        <taxon>Elasmobranchii</taxon>
        <taxon>Galeomorphii</taxon>
        <taxon>Galeoidea</taxon>
        <taxon>Orectolobiformes</taxon>
        <taxon>Hemiscylliidae</taxon>
        <taxon>Chiloscyllium</taxon>
    </lineage>
</organism>
<sequence length="303" mass="35626">MEETGQRERRDREREREREDVRKLEQENQVLETRWDLLKHADTYKSNADKIVNMFCNKLKQQLSDLEKEREHLKLQISQTQQMVEDFKGKYEDEINSRTAMENEFVVLKKEVDDAYFQKVELESKLEYLTNLIEFLKLLYAEEIQELQSQVQSTAVTLKVNNKRQLDMKQIIDDIKLQHAEVAARNKQEANTWYQNKRASLESNIRDTDERGQIAINEAKQHIQQLQDALRKVKTDMAEQMREHQELLNANLALDMEIATYKKLLDGEEERDGVPASGTITRVVSSSVNPKGSFVRKSSKFMT</sequence>
<feature type="domain" description="IF rod" evidence="6">
    <location>
        <begin position="1"/>
        <end position="272"/>
    </location>
</feature>
<comment type="caution">
    <text evidence="7">The sequence shown here is derived from an EMBL/GenBank/DDBJ whole genome shotgun (WGS) entry which is preliminary data.</text>
</comment>
<keyword evidence="2 4" id="KW-0175">Coiled coil</keyword>
<reference evidence="7 8" key="1">
    <citation type="journal article" date="2018" name="Nat. Ecol. Evol.">
        <title>Shark genomes provide insights into elasmobranch evolution and the origin of vertebrates.</title>
        <authorList>
            <person name="Hara Y"/>
            <person name="Yamaguchi K"/>
            <person name="Onimaru K"/>
            <person name="Kadota M"/>
            <person name="Koyanagi M"/>
            <person name="Keeley SD"/>
            <person name="Tatsumi K"/>
            <person name="Tanaka K"/>
            <person name="Motone F"/>
            <person name="Kageyama Y"/>
            <person name="Nozu R"/>
            <person name="Adachi N"/>
            <person name="Nishimura O"/>
            <person name="Nakagawa R"/>
            <person name="Tanegashima C"/>
            <person name="Kiyatake I"/>
            <person name="Matsumoto R"/>
            <person name="Murakumo K"/>
            <person name="Nishida K"/>
            <person name="Terakita A"/>
            <person name="Kuratani S"/>
            <person name="Sato K"/>
            <person name="Hyodo S Kuraku.S."/>
        </authorList>
    </citation>
    <scope>NUCLEOTIDE SEQUENCE [LARGE SCALE GENOMIC DNA]</scope>
</reference>
<comment type="similarity">
    <text evidence="3">Belongs to the intermediate filament family.</text>
</comment>
<gene>
    <name evidence="7" type="ORF">chiPu_0019357</name>
</gene>
<dbReference type="InterPro" id="IPR039008">
    <property type="entry name" value="IF_rod_dom"/>
</dbReference>
<name>A0A401RRM8_CHIPU</name>
<dbReference type="GO" id="GO:0030280">
    <property type="term" value="F:structural constituent of skin epidermis"/>
    <property type="evidence" value="ECO:0007669"/>
    <property type="project" value="TreeGrafter"/>
</dbReference>
<dbReference type="Pfam" id="PF00038">
    <property type="entry name" value="Filament"/>
    <property type="match status" value="1"/>
</dbReference>
<dbReference type="STRING" id="137246.A0A401RRM8"/>
<evidence type="ECO:0000256" key="1">
    <source>
        <dbReference type="ARBA" id="ARBA00022754"/>
    </source>
</evidence>
<evidence type="ECO:0000256" key="5">
    <source>
        <dbReference type="SAM" id="MobiDB-lite"/>
    </source>
</evidence>
<dbReference type="Gene3D" id="1.20.5.1160">
    <property type="entry name" value="Vasodilator-stimulated phosphoprotein"/>
    <property type="match status" value="1"/>
</dbReference>
<keyword evidence="1 3" id="KW-0403">Intermediate filament</keyword>
<evidence type="ECO:0000259" key="6">
    <source>
        <dbReference type="PROSITE" id="PS51842"/>
    </source>
</evidence>
<dbReference type="Gene3D" id="1.20.5.170">
    <property type="match status" value="1"/>
</dbReference>
<dbReference type="EMBL" id="BEZZ01001943">
    <property type="protein sequence ID" value="GCC20789.1"/>
    <property type="molecule type" value="Genomic_DNA"/>
</dbReference>
<dbReference type="PANTHER" id="PTHR45616">
    <property type="entry name" value="GATA-TYPE DOMAIN-CONTAINING PROTEIN"/>
    <property type="match status" value="1"/>
</dbReference>
<dbReference type="FunFam" id="1.20.5.1160:FF:000001">
    <property type="entry name" value="Keratin type II"/>
    <property type="match status" value="1"/>
</dbReference>
<dbReference type="PANTHER" id="PTHR45616:SF70">
    <property type="entry name" value="IF ROD DOMAIN-CONTAINING PROTEIN"/>
    <property type="match status" value="1"/>
</dbReference>
<dbReference type="GO" id="GO:0045109">
    <property type="term" value="P:intermediate filament organization"/>
    <property type="evidence" value="ECO:0007669"/>
    <property type="project" value="TreeGrafter"/>
</dbReference>
<dbReference type="SMART" id="SM01391">
    <property type="entry name" value="Filament"/>
    <property type="match status" value="1"/>
</dbReference>
<dbReference type="GO" id="GO:0045095">
    <property type="term" value="C:keratin filament"/>
    <property type="evidence" value="ECO:0007669"/>
    <property type="project" value="InterPro"/>
</dbReference>
<dbReference type="InterPro" id="IPR018039">
    <property type="entry name" value="IF_conserved"/>
</dbReference>
<evidence type="ECO:0000313" key="7">
    <source>
        <dbReference type="EMBL" id="GCC20789.1"/>
    </source>
</evidence>
<dbReference type="SUPFAM" id="SSF64593">
    <property type="entry name" value="Intermediate filament protein, coiled coil region"/>
    <property type="match status" value="1"/>
</dbReference>
<feature type="coiled-coil region" evidence="4">
    <location>
        <begin position="216"/>
        <end position="250"/>
    </location>
</feature>
<dbReference type="InterPro" id="IPR003054">
    <property type="entry name" value="Keratin_II"/>
</dbReference>
<evidence type="ECO:0000256" key="2">
    <source>
        <dbReference type="ARBA" id="ARBA00023054"/>
    </source>
</evidence>
<evidence type="ECO:0000256" key="4">
    <source>
        <dbReference type="SAM" id="Coils"/>
    </source>
</evidence>
<dbReference type="PROSITE" id="PS00226">
    <property type="entry name" value="IF_ROD_1"/>
    <property type="match status" value="1"/>
</dbReference>
<proteinExistence type="inferred from homology"/>
<dbReference type="OrthoDB" id="2441647at2759"/>
<evidence type="ECO:0000256" key="3">
    <source>
        <dbReference type="RuleBase" id="RU000685"/>
    </source>
</evidence>
<feature type="region of interest" description="Disordered" evidence="5">
    <location>
        <begin position="1"/>
        <end position="22"/>
    </location>
</feature>
<keyword evidence="8" id="KW-1185">Reference proteome</keyword>
<evidence type="ECO:0000313" key="8">
    <source>
        <dbReference type="Proteomes" id="UP000287033"/>
    </source>
</evidence>
<dbReference type="PROSITE" id="PS51842">
    <property type="entry name" value="IF_ROD_2"/>
    <property type="match status" value="1"/>
</dbReference>
<dbReference type="OMA" id="KQEANTW"/>
<dbReference type="GO" id="GO:0031424">
    <property type="term" value="P:keratinization"/>
    <property type="evidence" value="ECO:0007669"/>
    <property type="project" value="TreeGrafter"/>
</dbReference>
<dbReference type="AlphaFoldDB" id="A0A401RRM8"/>
<dbReference type="Proteomes" id="UP000287033">
    <property type="component" value="Unassembled WGS sequence"/>
</dbReference>
<dbReference type="PRINTS" id="PR01276">
    <property type="entry name" value="TYPE2KERATIN"/>
</dbReference>
<dbReference type="GO" id="GO:0005615">
    <property type="term" value="C:extracellular space"/>
    <property type="evidence" value="ECO:0007669"/>
    <property type="project" value="TreeGrafter"/>
</dbReference>
<accession>A0A401RRM8</accession>
<protein>
    <recommendedName>
        <fullName evidence="6">IF rod domain-containing protein</fullName>
    </recommendedName>
</protein>